<evidence type="ECO:0000313" key="9">
    <source>
        <dbReference type="Proteomes" id="UP000280586"/>
    </source>
</evidence>
<evidence type="ECO:0000256" key="5">
    <source>
        <dbReference type="ARBA" id="ARBA00023136"/>
    </source>
</evidence>
<dbReference type="EMBL" id="CP023671">
    <property type="protein sequence ID" value="AYE33076.1"/>
    <property type="molecule type" value="Genomic_DNA"/>
</dbReference>
<evidence type="ECO:0000256" key="6">
    <source>
        <dbReference type="SAM" id="Phobius"/>
    </source>
</evidence>
<evidence type="ECO:0000313" key="8">
    <source>
        <dbReference type="EMBL" id="USR99644.1"/>
    </source>
</evidence>
<feature type="transmembrane region" description="Helical" evidence="6">
    <location>
        <begin position="33"/>
        <end position="51"/>
    </location>
</feature>
<feature type="transmembrane region" description="Helical" evidence="6">
    <location>
        <begin position="215"/>
        <end position="242"/>
    </location>
</feature>
<evidence type="ECO:0000313" key="10">
    <source>
        <dbReference type="Proteomes" id="UP001055437"/>
    </source>
</evidence>
<sequence>MKIDYKYTKVIKLMVLFITFVLITFLIKEYFTPFFIIAFMLLINHPIYKFINKRNINKNISAIFSLIIVNITLFFIIFYFGNTLITLFQKFYVENTLAVDNFFNNIKVLLNFDLNKVIENLSKILNSSIILQGASITGEGLISYFIGNIATYFVLVDKDKVYKLLSMILPKEVVRNIYIKKSNLKEVFKIEIILVFFTALITIIGFKILGMNNSLFLGIICGILDILPYVGTIIVFIPIIIYNIIMKRYLLVIGFIGLYFLIQVIREVLEAKFLSNKLDIHPLVVMISIYVGVKMFGFVGIIAGPIYCIIAKDIIYNEQEETIRR</sequence>
<keyword evidence="5 6" id="KW-0472">Membrane</keyword>
<dbReference type="Pfam" id="PF01594">
    <property type="entry name" value="AI-2E_transport"/>
    <property type="match status" value="1"/>
</dbReference>
<dbReference type="Proteomes" id="UP001055437">
    <property type="component" value="Chromosome"/>
</dbReference>
<evidence type="ECO:0000256" key="3">
    <source>
        <dbReference type="ARBA" id="ARBA00022692"/>
    </source>
</evidence>
<dbReference type="PANTHER" id="PTHR21716:SF68">
    <property type="entry name" value="TRANSPORT PROTEIN YTVI-RELATED"/>
    <property type="match status" value="1"/>
</dbReference>
<reference evidence="7 9" key="1">
    <citation type="submission" date="2017-09" db="EMBL/GenBank/DDBJ databases">
        <authorList>
            <person name="Thomas P."/>
            <person name="Seyboldt C."/>
        </authorList>
    </citation>
    <scope>NUCLEOTIDE SEQUENCE [LARGE SCALE GENOMIC DNA]</scope>
    <source>
        <strain evidence="7 9">DSM 7534</strain>
    </source>
</reference>
<dbReference type="PANTHER" id="PTHR21716">
    <property type="entry name" value="TRANSMEMBRANE PROTEIN"/>
    <property type="match status" value="1"/>
</dbReference>
<dbReference type="AlphaFoldDB" id="A0A9N7PK16"/>
<comment type="similarity">
    <text evidence="2">Belongs to the autoinducer-2 exporter (AI-2E) (TC 2.A.86) family.</text>
</comment>
<evidence type="ECO:0000313" key="7">
    <source>
        <dbReference type="EMBL" id="AYE33076.1"/>
    </source>
</evidence>
<evidence type="ECO:0000256" key="1">
    <source>
        <dbReference type="ARBA" id="ARBA00004141"/>
    </source>
</evidence>
<accession>A0A9N7PK16</accession>
<feature type="transmembrane region" description="Helical" evidence="6">
    <location>
        <begin position="285"/>
        <end position="310"/>
    </location>
</feature>
<evidence type="ECO:0000256" key="4">
    <source>
        <dbReference type="ARBA" id="ARBA00022989"/>
    </source>
</evidence>
<feature type="transmembrane region" description="Helical" evidence="6">
    <location>
        <begin position="249"/>
        <end position="265"/>
    </location>
</feature>
<dbReference type="GO" id="GO:0055085">
    <property type="term" value="P:transmembrane transport"/>
    <property type="evidence" value="ECO:0007669"/>
    <property type="project" value="TreeGrafter"/>
</dbReference>
<gene>
    <name evidence="7" type="ORF">CP523_00715</name>
    <name evidence="8" type="ORF">NH397_09015</name>
</gene>
<dbReference type="KEGG" id="csep:CP523_00715"/>
<feature type="transmembrane region" description="Helical" evidence="6">
    <location>
        <begin position="7"/>
        <end position="27"/>
    </location>
</feature>
<feature type="transmembrane region" description="Helical" evidence="6">
    <location>
        <begin position="63"/>
        <end position="81"/>
    </location>
</feature>
<dbReference type="Proteomes" id="UP000280586">
    <property type="component" value="Chromosome"/>
</dbReference>
<keyword evidence="4 6" id="KW-1133">Transmembrane helix</keyword>
<evidence type="ECO:0000256" key="2">
    <source>
        <dbReference type="ARBA" id="ARBA00009773"/>
    </source>
</evidence>
<feature type="transmembrane region" description="Helical" evidence="6">
    <location>
        <begin position="129"/>
        <end position="155"/>
    </location>
</feature>
<keyword evidence="3 6" id="KW-0812">Transmembrane</keyword>
<name>A0A9N7PK16_CLOSE</name>
<comment type="subcellular location">
    <subcellularLocation>
        <location evidence="1">Membrane</location>
        <topology evidence="1">Multi-pass membrane protein</topology>
    </subcellularLocation>
</comment>
<feature type="transmembrane region" description="Helical" evidence="6">
    <location>
        <begin position="190"/>
        <end position="209"/>
    </location>
</feature>
<dbReference type="GeneID" id="303559196"/>
<dbReference type="GO" id="GO:0016020">
    <property type="term" value="C:membrane"/>
    <property type="evidence" value="ECO:0007669"/>
    <property type="project" value="UniProtKB-SubCell"/>
</dbReference>
<dbReference type="RefSeq" id="WP_120140415.1">
    <property type="nucleotide sequence ID" value="NZ_CP023671.1"/>
</dbReference>
<dbReference type="InterPro" id="IPR002549">
    <property type="entry name" value="AI-2E-like"/>
</dbReference>
<dbReference type="EMBL" id="CP099799">
    <property type="protein sequence ID" value="USR99644.1"/>
    <property type="molecule type" value="Genomic_DNA"/>
</dbReference>
<keyword evidence="10" id="KW-1185">Reference proteome</keyword>
<organism evidence="7 9">
    <name type="scientific">Clostridium septicum</name>
    <dbReference type="NCBI Taxonomy" id="1504"/>
    <lineage>
        <taxon>Bacteria</taxon>
        <taxon>Bacillati</taxon>
        <taxon>Bacillota</taxon>
        <taxon>Clostridia</taxon>
        <taxon>Eubacteriales</taxon>
        <taxon>Clostridiaceae</taxon>
        <taxon>Clostridium</taxon>
    </lineage>
</organism>
<proteinExistence type="inferred from homology"/>
<protein>
    <submittedName>
        <fullName evidence="7">AI-2E family transporter</fullName>
    </submittedName>
</protein>
<reference evidence="8" key="2">
    <citation type="submission" date="2022-06" db="EMBL/GenBank/DDBJ databases">
        <authorList>
            <person name="Holder M.E."/>
            <person name="Ajami N.J."/>
            <person name="Petrosino J.F."/>
        </authorList>
    </citation>
    <scope>NUCLEOTIDE SEQUENCE</scope>
    <source>
        <strain evidence="8">RMA 8861</strain>
    </source>
</reference>